<reference evidence="2" key="1">
    <citation type="submission" date="2021-01" db="EMBL/GenBank/DDBJ databases">
        <authorList>
            <person name="Corre E."/>
            <person name="Pelletier E."/>
            <person name="Niang G."/>
            <person name="Scheremetjew M."/>
            <person name="Finn R."/>
            <person name="Kale V."/>
            <person name="Holt S."/>
            <person name="Cochrane G."/>
            <person name="Meng A."/>
            <person name="Brown T."/>
            <person name="Cohen L."/>
        </authorList>
    </citation>
    <scope>NUCLEOTIDE SEQUENCE</scope>
    <source>
        <strain evidence="2">PLY429</strain>
    </source>
</reference>
<dbReference type="Gene3D" id="3.20.20.80">
    <property type="entry name" value="Glycosidases"/>
    <property type="match status" value="1"/>
</dbReference>
<proteinExistence type="predicted"/>
<keyword evidence="1" id="KW-0732">Signal</keyword>
<dbReference type="AlphaFoldDB" id="A0A7S1X035"/>
<accession>A0A7S1X035</accession>
<protein>
    <recommendedName>
        <fullName evidence="3">GH18 domain-containing protein</fullName>
    </recommendedName>
</protein>
<evidence type="ECO:0008006" key="3">
    <source>
        <dbReference type="Google" id="ProtNLM"/>
    </source>
</evidence>
<evidence type="ECO:0000313" key="2">
    <source>
        <dbReference type="EMBL" id="CAD9200307.1"/>
    </source>
</evidence>
<name>A0A7S1X035_9CHLO</name>
<dbReference type="EMBL" id="HBGG01005332">
    <property type="protein sequence ID" value="CAD9200307.1"/>
    <property type="molecule type" value="Transcribed_RNA"/>
</dbReference>
<dbReference type="SUPFAM" id="SSF51445">
    <property type="entry name" value="(Trans)glycosidases"/>
    <property type="match status" value="1"/>
</dbReference>
<feature type="chain" id="PRO_5030868410" description="GH18 domain-containing protein" evidence="1">
    <location>
        <begin position="20"/>
        <end position="453"/>
    </location>
</feature>
<dbReference type="InterPro" id="IPR017853">
    <property type="entry name" value="GH"/>
</dbReference>
<evidence type="ECO:0000256" key="1">
    <source>
        <dbReference type="SAM" id="SignalP"/>
    </source>
</evidence>
<gene>
    <name evidence="2" type="ORF">TCHU04912_LOCUS2540</name>
</gene>
<feature type="signal peptide" evidence="1">
    <location>
        <begin position="1"/>
        <end position="19"/>
    </location>
</feature>
<organism evidence="2">
    <name type="scientific">Tetraselmis chuii</name>
    <dbReference type="NCBI Taxonomy" id="63592"/>
    <lineage>
        <taxon>Eukaryota</taxon>
        <taxon>Viridiplantae</taxon>
        <taxon>Chlorophyta</taxon>
        <taxon>core chlorophytes</taxon>
        <taxon>Chlorodendrophyceae</taxon>
        <taxon>Chlorodendrales</taxon>
        <taxon>Chlorodendraceae</taxon>
        <taxon>Tetraselmis</taxon>
    </lineage>
</organism>
<sequence length="453" mass="49534">MSCAWLVQLFFILGVAVCGLEVHSAGEATHPARSGPVDVRFSDVFIADVVSTSRRPQERAPTRELPSRLVVAYPNWGACGSQVEQAVQNGVNVVAWSFGVLSSTHNPVRSADITVQPDLTCVRNVVERTTQLGRPVIHLLSFGGWGTQHPEDTFSGEAYYESWIRLVWGHPRSDGSPLFDGLDWDFEGADDKSARTNTFSVETLDIMGTMSTLAKRDGFLVSMAPAQSYLDYGSANFSRSLLFEDAEWEAEFAAEQGEGYRRPFFGYHGRNCYAYLLAACGGWHTFDFVSLQLYESFSRFGYSVQVEGTPVADALISTVSSYIRGWAVDFSSDPDSRVARLGKQTIVVPAEALVIGLLAVSGDPSEQLPRRTPPFAKVFTLMPEPHRGNPVMDAYAGLARLGTAPRGFMYWCISDDASSAERYYMARGLAGVLAAPVEQLNASAHYGAAVTQL</sequence>